<dbReference type="Proteomes" id="UP000050863">
    <property type="component" value="Unassembled WGS sequence"/>
</dbReference>
<dbReference type="OrthoDB" id="6165729at2"/>
<dbReference type="EMBL" id="LLXZ01000101">
    <property type="protein sequence ID" value="KRR07612.1"/>
    <property type="molecule type" value="Genomic_DNA"/>
</dbReference>
<comment type="caution">
    <text evidence="3">The sequence shown here is derived from an EMBL/GenBank/DDBJ whole genome shotgun (WGS) entry which is preliminary data.</text>
</comment>
<dbReference type="Pfam" id="PF09585">
    <property type="entry name" value="Lin0512_fam"/>
    <property type="match status" value="1"/>
</dbReference>
<dbReference type="Gene3D" id="3.30.1330.20">
    <property type="entry name" value="Tubulin/FtsZ, C-terminal domain"/>
    <property type="match status" value="1"/>
</dbReference>
<keyword evidence="2" id="KW-0342">GTP-binding</keyword>
<dbReference type="GO" id="GO:0005525">
    <property type="term" value="F:GTP binding"/>
    <property type="evidence" value="ECO:0007669"/>
    <property type="project" value="UniProtKB-KW"/>
</dbReference>
<dbReference type="NCBIfam" id="TIGR02058">
    <property type="entry name" value="lin0512_fam"/>
    <property type="match status" value="1"/>
</dbReference>
<dbReference type="AlphaFoldDB" id="A0A0R3LIJ9"/>
<keyword evidence="1" id="KW-0547">Nucleotide-binding</keyword>
<proteinExistence type="predicted"/>
<dbReference type="STRING" id="280332.CQ12_27660"/>
<keyword evidence="4" id="KW-1185">Reference proteome</keyword>
<evidence type="ECO:0000313" key="3">
    <source>
        <dbReference type="EMBL" id="KRR07612.1"/>
    </source>
</evidence>
<protein>
    <submittedName>
        <fullName evidence="3">Uncharacterized protein</fullName>
    </submittedName>
</protein>
<evidence type="ECO:0000256" key="2">
    <source>
        <dbReference type="ARBA" id="ARBA00023134"/>
    </source>
</evidence>
<gene>
    <name evidence="3" type="ORF">CQ12_27660</name>
</gene>
<evidence type="ECO:0000256" key="1">
    <source>
        <dbReference type="ARBA" id="ARBA00022741"/>
    </source>
</evidence>
<reference evidence="3 4" key="1">
    <citation type="submission" date="2014-03" db="EMBL/GenBank/DDBJ databases">
        <title>Bradyrhizobium valentinum sp. nov., isolated from effective nodules of Lupinus mariae-josephae, a lupine endemic of basic-lime soils in Eastern Spain.</title>
        <authorList>
            <person name="Duran D."/>
            <person name="Rey L."/>
            <person name="Navarro A."/>
            <person name="Busquets A."/>
            <person name="Imperial J."/>
            <person name="Ruiz-Argueso T."/>
        </authorList>
    </citation>
    <scope>NUCLEOTIDE SEQUENCE [LARGE SCALE GENOMIC DNA]</scope>
    <source>
        <strain evidence="3 4">PAC68</strain>
    </source>
</reference>
<dbReference type="InterPro" id="IPR011719">
    <property type="entry name" value="CHP02058"/>
</dbReference>
<accession>A0A0R3LIJ9</accession>
<dbReference type="PANTHER" id="PTHR34784">
    <property type="entry name" value="50S RIBOSOMAL PROTEIN L34"/>
    <property type="match status" value="1"/>
</dbReference>
<name>A0A0R3LIJ9_9BRAD</name>
<sequence length="116" mass="12076">MARVRCITEMGMGVDVHGRDATKAAKRAVSDAIRHSSLGFFRMLGKTANDMFVDVMIAVPNPEGVDTAAVAKELPYGTVKVTAVAGGLEIPSESGNDPILIANAAVIVSFDDGKTA</sequence>
<evidence type="ECO:0000313" key="4">
    <source>
        <dbReference type="Proteomes" id="UP000050863"/>
    </source>
</evidence>
<dbReference type="RefSeq" id="WP_057836208.1">
    <property type="nucleotide sequence ID" value="NZ_LLXZ01000101.1"/>
</dbReference>
<organism evidence="3 4">
    <name type="scientific">Bradyrhizobium jicamae</name>
    <dbReference type="NCBI Taxonomy" id="280332"/>
    <lineage>
        <taxon>Bacteria</taxon>
        <taxon>Pseudomonadati</taxon>
        <taxon>Pseudomonadota</taxon>
        <taxon>Alphaproteobacteria</taxon>
        <taxon>Hyphomicrobiales</taxon>
        <taxon>Nitrobacteraceae</taxon>
        <taxon>Bradyrhizobium</taxon>
    </lineage>
</organism>
<dbReference type="PANTHER" id="PTHR34784:SF1">
    <property type="entry name" value="50S RIBOSOMAL PROTEIN L34"/>
    <property type="match status" value="1"/>
</dbReference>
<dbReference type="InterPro" id="IPR037103">
    <property type="entry name" value="Tubulin/FtsZ-like_C"/>
</dbReference>